<dbReference type="InterPro" id="IPR003169">
    <property type="entry name" value="GYF"/>
</dbReference>
<feature type="domain" description="Plus3" evidence="2">
    <location>
        <begin position="13"/>
        <end position="147"/>
    </location>
</feature>
<dbReference type="AlphaFoldDB" id="A0A835RYF1"/>
<dbReference type="InterPro" id="IPR058668">
    <property type="entry name" value="NERD_dom"/>
</dbReference>
<evidence type="ECO:0000259" key="1">
    <source>
        <dbReference type="PROSITE" id="PS50829"/>
    </source>
</evidence>
<dbReference type="Proteomes" id="UP000639772">
    <property type="component" value="Chromosome 1"/>
</dbReference>
<sequence length="289" mass="33908">MEHVVPKKNCFAAITEDNIKSIYLKRSLIVELLEDPMTFQTKVVGCFVRRKNDTKDFYGPPPKMYQLDQIIGVAKASEAYKLGDTNVEVVLRVANYWKDVHISMLSDDYFEEEECEALQQLVKKGLFKKPTIDELKQKIKAVHEDIVKHSVRKELLRLDKLIERANEKGWRKEYPYVVDIDEDSDEDTANGNLVLKNQEKIWNYMDPSGNVQGPFCLGTLKYWKDEGFFDEDFRIWKSQKYEQLRYIYYKILEGELIALKFEDLKRAQKSFINTHHSSSIIKFAAVIWG</sequence>
<name>A0A835RYF1_VANPL</name>
<dbReference type="OrthoDB" id="1870062at2759"/>
<evidence type="ECO:0008006" key="5">
    <source>
        <dbReference type="Google" id="ProtNLM"/>
    </source>
</evidence>
<dbReference type="InterPro" id="IPR036128">
    <property type="entry name" value="Plus3-like_sf"/>
</dbReference>
<proteinExistence type="predicted"/>
<dbReference type="PROSITE" id="PS51360">
    <property type="entry name" value="PLUS3"/>
    <property type="match status" value="1"/>
</dbReference>
<dbReference type="Pfam" id="PF02213">
    <property type="entry name" value="GYF"/>
    <property type="match status" value="1"/>
</dbReference>
<dbReference type="SUPFAM" id="SSF159042">
    <property type="entry name" value="Plus3-like"/>
    <property type="match status" value="1"/>
</dbReference>
<dbReference type="Pfam" id="PF03126">
    <property type="entry name" value="Plus-3"/>
    <property type="match status" value="1"/>
</dbReference>
<dbReference type="PROSITE" id="PS50829">
    <property type="entry name" value="GYF"/>
    <property type="match status" value="1"/>
</dbReference>
<dbReference type="Gene3D" id="3.30.1490.40">
    <property type="match status" value="1"/>
</dbReference>
<dbReference type="InterPro" id="IPR004343">
    <property type="entry name" value="Plus-3_dom"/>
</dbReference>
<evidence type="ECO:0000313" key="4">
    <source>
        <dbReference type="Proteomes" id="UP000639772"/>
    </source>
</evidence>
<dbReference type="InterPro" id="IPR045894">
    <property type="entry name" value="At5g08430-like"/>
</dbReference>
<dbReference type="GO" id="GO:0003677">
    <property type="term" value="F:DNA binding"/>
    <property type="evidence" value="ECO:0007669"/>
    <property type="project" value="InterPro"/>
</dbReference>
<dbReference type="PANTHER" id="PTHR46851">
    <property type="entry name" value="OS01G0884500 PROTEIN"/>
    <property type="match status" value="1"/>
</dbReference>
<reference evidence="3 4" key="1">
    <citation type="journal article" date="2020" name="Nat. Food">
        <title>A phased Vanilla planifolia genome enables genetic improvement of flavour and production.</title>
        <authorList>
            <person name="Hasing T."/>
            <person name="Tang H."/>
            <person name="Brym M."/>
            <person name="Khazi F."/>
            <person name="Huang T."/>
            <person name="Chambers A.H."/>
        </authorList>
    </citation>
    <scope>NUCLEOTIDE SEQUENCE [LARGE SCALE GENOMIC DNA]</scope>
    <source>
        <tissue evidence="3">Leaf</tissue>
    </source>
</reference>
<dbReference type="PANTHER" id="PTHR46851:SF11">
    <property type="entry name" value="GYF DOMAIN-CONTAINING PROTEIN"/>
    <property type="match status" value="1"/>
</dbReference>
<organism evidence="3 4">
    <name type="scientific">Vanilla planifolia</name>
    <name type="common">Vanilla</name>
    <dbReference type="NCBI Taxonomy" id="51239"/>
    <lineage>
        <taxon>Eukaryota</taxon>
        <taxon>Viridiplantae</taxon>
        <taxon>Streptophyta</taxon>
        <taxon>Embryophyta</taxon>
        <taxon>Tracheophyta</taxon>
        <taxon>Spermatophyta</taxon>
        <taxon>Magnoliopsida</taxon>
        <taxon>Liliopsida</taxon>
        <taxon>Asparagales</taxon>
        <taxon>Orchidaceae</taxon>
        <taxon>Vanilloideae</taxon>
        <taxon>Vanilleae</taxon>
        <taxon>Vanilla</taxon>
    </lineage>
</organism>
<dbReference type="Pfam" id="PF25980">
    <property type="entry name" value="NERD_plant"/>
    <property type="match status" value="1"/>
</dbReference>
<protein>
    <recommendedName>
        <fullName evidence="5">GYF domain-containing protein</fullName>
    </recommendedName>
</protein>
<dbReference type="SMART" id="SM00444">
    <property type="entry name" value="GYF"/>
    <property type="match status" value="1"/>
</dbReference>
<accession>A0A835RYF1</accession>
<evidence type="ECO:0000259" key="2">
    <source>
        <dbReference type="PROSITE" id="PS51360"/>
    </source>
</evidence>
<comment type="caution">
    <text evidence="3">The sequence shown here is derived from an EMBL/GenBank/DDBJ whole genome shotgun (WGS) entry which is preliminary data.</text>
</comment>
<gene>
    <name evidence="3" type="ORF">HPP92_000643</name>
</gene>
<evidence type="ECO:0000313" key="3">
    <source>
        <dbReference type="EMBL" id="KAG0500571.1"/>
    </source>
</evidence>
<dbReference type="SUPFAM" id="SSF55277">
    <property type="entry name" value="GYF domain"/>
    <property type="match status" value="1"/>
</dbReference>
<feature type="domain" description="GYF" evidence="1">
    <location>
        <begin position="199"/>
        <end position="253"/>
    </location>
</feature>
<dbReference type="Gene3D" id="3.90.70.200">
    <property type="entry name" value="Plus-3 domain"/>
    <property type="match status" value="1"/>
</dbReference>
<dbReference type="EMBL" id="JADCNM010000001">
    <property type="protein sequence ID" value="KAG0500571.1"/>
    <property type="molecule type" value="Genomic_DNA"/>
</dbReference>
<dbReference type="InterPro" id="IPR035445">
    <property type="entry name" value="GYF-like_dom_sf"/>
</dbReference>
<dbReference type="SMART" id="SM00719">
    <property type="entry name" value="Plus3"/>
    <property type="match status" value="1"/>
</dbReference>